<dbReference type="Pfam" id="PF25534">
    <property type="entry name" value="DUF7918"/>
    <property type="match status" value="1"/>
</dbReference>
<gene>
    <name evidence="2" type="ORF">B0T20DRAFT_412344</name>
</gene>
<organism evidence="2 3">
    <name type="scientific">Sordaria brevicollis</name>
    <dbReference type="NCBI Taxonomy" id="83679"/>
    <lineage>
        <taxon>Eukaryota</taxon>
        <taxon>Fungi</taxon>
        <taxon>Dikarya</taxon>
        <taxon>Ascomycota</taxon>
        <taxon>Pezizomycotina</taxon>
        <taxon>Sordariomycetes</taxon>
        <taxon>Sordariomycetidae</taxon>
        <taxon>Sordariales</taxon>
        <taxon>Sordariaceae</taxon>
        <taxon>Sordaria</taxon>
    </lineage>
</organism>
<comment type="caution">
    <text evidence="2">The sequence shown here is derived from an EMBL/GenBank/DDBJ whole genome shotgun (WGS) entry which is preliminary data.</text>
</comment>
<proteinExistence type="predicted"/>
<dbReference type="PANTHER" id="PTHR36223:SF1">
    <property type="entry name" value="TRANSCRIPTION ELONGATION FACTOR EAF N-TERMINAL DOMAIN-CONTAINING PROTEIN"/>
    <property type="match status" value="1"/>
</dbReference>
<accession>A0AAE0PCM0</accession>
<feature type="domain" description="DUF7918" evidence="1">
    <location>
        <begin position="9"/>
        <end position="246"/>
    </location>
</feature>
<dbReference type="Proteomes" id="UP001281003">
    <property type="component" value="Unassembled WGS sequence"/>
</dbReference>
<reference evidence="2" key="1">
    <citation type="journal article" date="2023" name="Mol. Phylogenet. Evol.">
        <title>Genome-scale phylogeny and comparative genomics of the fungal order Sordariales.</title>
        <authorList>
            <person name="Hensen N."/>
            <person name="Bonometti L."/>
            <person name="Westerberg I."/>
            <person name="Brannstrom I.O."/>
            <person name="Guillou S."/>
            <person name="Cros-Aarteil S."/>
            <person name="Calhoun S."/>
            <person name="Haridas S."/>
            <person name="Kuo A."/>
            <person name="Mondo S."/>
            <person name="Pangilinan J."/>
            <person name="Riley R."/>
            <person name="LaButti K."/>
            <person name="Andreopoulos B."/>
            <person name="Lipzen A."/>
            <person name="Chen C."/>
            <person name="Yan M."/>
            <person name="Daum C."/>
            <person name="Ng V."/>
            <person name="Clum A."/>
            <person name="Steindorff A."/>
            <person name="Ohm R.A."/>
            <person name="Martin F."/>
            <person name="Silar P."/>
            <person name="Natvig D.O."/>
            <person name="Lalanne C."/>
            <person name="Gautier V."/>
            <person name="Ament-Velasquez S.L."/>
            <person name="Kruys A."/>
            <person name="Hutchinson M.I."/>
            <person name="Powell A.J."/>
            <person name="Barry K."/>
            <person name="Miller A.N."/>
            <person name="Grigoriev I.V."/>
            <person name="Debuchy R."/>
            <person name="Gladieux P."/>
            <person name="Hiltunen Thoren M."/>
            <person name="Johannesson H."/>
        </authorList>
    </citation>
    <scope>NUCLEOTIDE SEQUENCE</scope>
    <source>
        <strain evidence="2">FGSC 1904</strain>
    </source>
</reference>
<protein>
    <recommendedName>
        <fullName evidence="1">DUF7918 domain-containing protein</fullName>
    </recommendedName>
</protein>
<dbReference type="AlphaFoldDB" id="A0AAE0PCM0"/>
<reference evidence="2" key="2">
    <citation type="submission" date="2023-07" db="EMBL/GenBank/DDBJ databases">
        <authorList>
            <consortium name="Lawrence Berkeley National Laboratory"/>
            <person name="Haridas S."/>
            <person name="Hensen N."/>
            <person name="Bonometti L."/>
            <person name="Westerberg I."/>
            <person name="Brannstrom I.O."/>
            <person name="Guillou S."/>
            <person name="Cros-Aarteil S."/>
            <person name="Calhoun S."/>
            <person name="Kuo A."/>
            <person name="Mondo S."/>
            <person name="Pangilinan J."/>
            <person name="Riley R."/>
            <person name="LaButti K."/>
            <person name="Andreopoulos B."/>
            <person name="Lipzen A."/>
            <person name="Chen C."/>
            <person name="Yanf M."/>
            <person name="Daum C."/>
            <person name="Ng V."/>
            <person name="Clum A."/>
            <person name="Steindorff A."/>
            <person name="Ohm R."/>
            <person name="Martin F."/>
            <person name="Silar P."/>
            <person name="Natvig D."/>
            <person name="Lalanne C."/>
            <person name="Gautier V."/>
            <person name="Ament-velasquez S.L."/>
            <person name="Kruys A."/>
            <person name="Hutchinson M.I."/>
            <person name="Powell A.J."/>
            <person name="Barry K."/>
            <person name="Miller A.N."/>
            <person name="Grigoriev I.V."/>
            <person name="Debuchy R."/>
            <person name="Gladieux P."/>
            <person name="Thoren M.H."/>
            <person name="Johannesson H."/>
        </authorList>
    </citation>
    <scope>NUCLEOTIDE SEQUENCE</scope>
    <source>
        <strain evidence="2">FGSC 1904</strain>
    </source>
</reference>
<name>A0AAE0PCM0_SORBR</name>
<dbReference type="InterPro" id="IPR057678">
    <property type="entry name" value="DUF7918"/>
</dbReference>
<sequence length="305" mass="34728">MAILSRYPGLTVNVKVDNELAKEYDAPEEEVEAGSEKWEFHKLNSRLRGGTPYSLSYIEAKPGKPFEFVIDTRCINLYGGEKPEAFQVTASLDGYHTSLLLGNENYTFRKCYTGNPTTGYSESKFKFASLDILEGPVPANDIKRQVEEAKHYGTLLIELHLVRRIPGRSRPYLPRDAPNSSVMGIAEKALKGKAVDTKTTFNSKRITGTMYSATVEYSDPKSRPFAVFEFRYRTMEGLIREAIVPRPAEVIDVEEEYIRIKRIKPEIEDAPRGIKREPMDPDQFAARYKQRRLEDGKVEIDLTDD</sequence>
<keyword evidence="3" id="KW-1185">Reference proteome</keyword>
<evidence type="ECO:0000313" key="2">
    <source>
        <dbReference type="EMBL" id="KAK3397454.1"/>
    </source>
</evidence>
<evidence type="ECO:0000313" key="3">
    <source>
        <dbReference type="Proteomes" id="UP001281003"/>
    </source>
</evidence>
<dbReference type="PANTHER" id="PTHR36223">
    <property type="entry name" value="BETA-LACTAMASE-TYPE TRANSPEPTIDASE FOLD DOMAIN CONTAINING PROTEIN"/>
    <property type="match status" value="1"/>
</dbReference>
<dbReference type="EMBL" id="JAUTDP010000007">
    <property type="protein sequence ID" value="KAK3397454.1"/>
    <property type="molecule type" value="Genomic_DNA"/>
</dbReference>
<evidence type="ECO:0000259" key="1">
    <source>
        <dbReference type="Pfam" id="PF25534"/>
    </source>
</evidence>